<evidence type="ECO:0008006" key="3">
    <source>
        <dbReference type="Google" id="ProtNLM"/>
    </source>
</evidence>
<organism evidence="1 2">
    <name type="scientific">Salix suchowensis</name>
    <dbReference type="NCBI Taxonomy" id="1278906"/>
    <lineage>
        <taxon>Eukaryota</taxon>
        <taxon>Viridiplantae</taxon>
        <taxon>Streptophyta</taxon>
        <taxon>Embryophyta</taxon>
        <taxon>Tracheophyta</taxon>
        <taxon>Spermatophyta</taxon>
        <taxon>Magnoliopsida</taxon>
        <taxon>eudicotyledons</taxon>
        <taxon>Gunneridae</taxon>
        <taxon>Pentapetalae</taxon>
        <taxon>rosids</taxon>
        <taxon>fabids</taxon>
        <taxon>Malpighiales</taxon>
        <taxon>Salicaceae</taxon>
        <taxon>Saliceae</taxon>
        <taxon>Salix</taxon>
    </lineage>
</organism>
<reference evidence="1" key="2">
    <citation type="journal article" date="2023" name="Int. J. Mol. Sci.">
        <title>De Novo Assembly and Annotation of 11 Diverse Shrub Willow (Salix) Genomes Reveals Novel Gene Organization in Sex-Linked Regions.</title>
        <authorList>
            <person name="Hyden B."/>
            <person name="Feng K."/>
            <person name="Yates T.B."/>
            <person name="Jawdy S."/>
            <person name="Cereghino C."/>
            <person name="Smart L.B."/>
            <person name="Muchero W."/>
        </authorList>
    </citation>
    <scope>NUCLEOTIDE SEQUENCE</scope>
    <source>
        <tissue evidence="1">Shoot tip</tissue>
    </source>
</reference>
<gene>
    <name evidence="1" type="ORF">OIU77_031041</name>
</gene>
<reference evidence="1" key="1">
    <citation type="submission" date="2022-10" db="EMBL/GenBank/DDBJ databases">
        <authorList>
            <person name="Hyden B.L."/>
            <person name="Feng K."/>
            <person name="Yates T."/>
            <person name="Jawdy S."/>
            <person name="Smart L.B."/>
            <person name="Muchero W."/>
        </authorList>
    </citation>
    <scope>NUCLEOTIDE SEQUENCE</scope>
    <source>
        <tissue evidence="1">Shoot tip</tissue>
    </source>
</reference>
<name>A0ABQ9BHN4_9ROSI</name>
<protein>
    <recommendedName>
        <fullName evidence="3">Secreted protein</fullName>
    </recommendedName>
</protein>
<accession>A0ABQ9BHN4</accession>
<dbReference type="EMBL" id="JAPFFI010000009">
    <property type="protein sequence ID" value="KAJ6382515.1"/>
    <property type="molecule type" value="Genomic_DNA"/>
</dbReference>
<comment type="caution">
    <text evidence="1">The sequence shown here is derived from an EMBL/GenBank/DDBJ whole genome shotgun (WGS) entry which is preliminary data.</text>
</comment>
<evidence type="ECO:0000313" key="2">
    <source>
        <dbReference type="Proteomes" id="UP001141253"/>
    </source>
</evidence>
<proteinExistence type="predicted"/>
<dbReference type="Proteomes" id="UP001141253">
    <property type="component" value="Chromosome 6"/>
</dbReference>
<sequence length="67" mass="7683">MSLKAAHSVGRSEKLLQCWTLMFCFILAHKNGPTFRPKVVQMGGKQQFPYMVCHFSFYYCSPVTTCT</sequence>
<evidence type="ECO:0000313" key="1">
    <source>
        <dbReference type="EMBL" id="KAJ6382515.1"/>
    </source>
</evidence>
<keyword evidence="2" id="KW-1185">Reference proteome</keyword>